<keyword evidence="15" id="KW-1185">Reference proteome</keyword>
<dbReference type="PANTHER" id="PTHR43399:SF4">
    <property type="entry name" value="CELL WALL-ASSOCIATED PROTEASE"/>
    <property type="match status" value="1"/>
</dbReference>
<evidence type="ECO:0000256" key="5">
    <source>
        <dbReference type="ARBA" id="ARBA00022737"/>
    </source>
</evidence>
<evidence type="ECO:0000256" key="7">
    <source>
        <dbReference type="ARBA" id="ARBA00022825"/>
    </source>
</evidence>
<comment type="similarity">
    <text evidence="1 8 9">Belongs to the peptidase S8 family.</text>
</comment>
<evidence type="ECO:0000256" key="9">
    <source>
        <dbReference type="RuleBase" id="RU003355"/>
    </source>
</evidence>
<protein>
    <submittedName>
        <fullName evidence="14">S8 family serine peptidase</fullName>
    </submittedName>
</protein>
<evidence type="ECO:0000256" key="10">
    <source>
        <dbReference type="SAM" id="SignalP"/>
    </source>
</evidence>
<sequence>MNRILALLLVLTLIIPGFTFAESENSTQGETLTRAIEKFKADENAEKIKLEDELGEFFEDEDEVRIIVELKSDPSIVYATERNLRYEEMSKSSIKEIERRIDEEQTQVKKNIESSRVDMKFINSFNTTFNGFSGMVKFGDIKVIEGLPQVNKVYISNEYERPEIKPDMDTSKDMIGTLPTWDIGYKGEGTVVAIIDSGIDPSHRDMVLSEGTNPKITRETLEGKNLLGKYYTEKVPYGYNYYDLNSEILDLGPDASMHGMHVAGTAGANGDIDNGGIKGVAPECQLLAMKVFSNDPIYSTTFSDIYLVAIDEAIRLGADVLNMSLGSTASFYVPESAEDVAITNATNNGIVCSVSAGNSGSMTYGWTGNSGYPWKQNPDIGVVGAPGLNKDTIQVASIENTHRKVNGLTYIKDDEEHKVPMAIAGNINPATVLSGTQEFIDGGSGHPSELTNVAGKIALVVRGGLTPNFTEKIENAQNAGAVGIIVRNHETGGEDLVNMAIPDSHTIPAVFIGYNGGIALLELENKEVLFTDEIMTIPNINAGKMAESTSWGVTPSLEFKPEITAPGAQIYSTLNDNEYGTMSGTSMAAPHVAGGSALVMEYIKEHEIYGELDLSEQTRLAKVLLMNTAIPALDQYETEYSPRRQGAGIMDLYGAVSTPVRVVDDRTNEAKVELKDFEDTEFTMRFKAINDSNTDVTYNVDVTVLADYVHPSGLNLLLSDYIYDADIDKPDSVTIPANGEYIFEVIVDIGTDSTVYRNMFVEGFVTLVDPTDEKPTLSVPYVGFYGDWGEPAILDGMRFIDPTGSSYFNASGMLYWDAKDNGYFYTTPHIFMNPGTVAGRERGTGNIMPYLSFMRNAESVNYNILDSEGNLLRTILMQQYKRKNYINGGRNQPVGMVTAAQWDGIVNGEVVPDGNYFYEIAAKIHYGGAEVQSKKIPITIDTVGPEISNLLYNPQTNKLTWNSVDKGIGILGFMFNINGQEIEAVVLGEEGKTSYELDMKSYITDAKEYNIEVISVDKLYNTNLAELTFNIDNTHPYIYIYEPKLLEMYTTNDVLFEGYVANFSLLDKVLVNNVEADIEFKDHVDLYHPDDPSTRIYSGPAFKFTKTLAMEDGYQEAKIEAVSKAGASSSLVRRFYVDTTDPELNIDILSIDKESKTAELEITMMDNLGYLELFLGDSQIYVYDYPLVIVEPANETINHTVNLVEGENYFLFTLKDGAGHSTVKSIIVNLESGEGPQEPSIRNIKPSRDVELEAGGTLNISFNAPTGGSAYYRILLPLEVSRSSYGTPMTEESSGLYTATWTVPDGFIASNLAIEVVYVAEDGTEIFETAEGRVTVKGAMKNMPANSIILGDEAFDMDFLDNDASAQRKLTEWYNAGNPVYIKLGFDTIVDEDGNLVNLDILPNRLIHKDAFGTIRIFERY</sequence>
<keyword evidence="3 8" id="KW-0645">Protease</keyword>
<reference evidence="14 15" key="1">
    <citation type="submission" date="2022-06" db="EMBL/GenBank/DDBJ databases">
        <title>Isolation of gut microbiota from human fecal samples.</title>
        <authorList>
            <person name="Pamer E.G."/>
            <person name="Barat B."/>
            <person name="Waligurski E."/>
            <person name="Medina S."/>
            <person name="Paddock L."/>
            <person name="Mostad J."/>
        </authorList>
    </citation>
    <scope>NUCLEOTIDE SEQUENCE [LARGE SCALE GENOMIC DNA]</scope>
    <source>
        <strain evidence="14 15">DFI.7.95</strain>
    </source>
</reference>
<dbReference type="PRINTS" id="PR00723">
    <property type="entry name" value="SUBTILISIN"/>
</dbReference>
<accession>A0ABT1S9D9</accession>
<dbReference type="InterPro" id="IPR010435">
    <property type="entry name" value="C5a/SBT2-like_Fn3"/>
</dbReference>
<dbReference type="Pfam" id="PF06280">
    <property type="entry name" value="fn3_5"/>
    <property type="match status" value="1"/>
</dbReference>
<feature type="domain" description="C5a peptidase/Subtilisin-like protease SBT2-like Fn3-like" evidence="13">
    <location>
        <begin position="672"/>
        <end position="782"/>
    </location>
</feature>
<dbReference type="Pfam" id="PF00082">
    <property type="entry name" value="Peptidase_S8"/>
    <property type="match status" value="1"/>
</dbReference>
<evidence type="ECO:0000313" key="14">
    <source>
        <dbReference type="EMBL" id="MCQ4923073.1"/>
    </source>
</evidence>
<feature type="active site" description="Charge relay system" evidence="8">
    <location>
        <position position="586"/>
    </location>
</feature>
<feature type="signal peptide" evidence="10">
    <location>
        <begin position="1"/>
        <end position="21"/>
    </location>
</feature>
<dbReference type="SUPFAM" id="SSF52025">
    <property type="entry name" value="PA domain"/>
    <property type="match status" value="1"/>
</dbReference>
<dbReference type="InterPro" id="IPR036852">
    <property type="entry name" value="Peptidase_S8/S53_dom_sf"/>
</dbReference>
<feature type="chain" id="PRO_5047490102" evidence="10">
    <location>
        <begin position="22"/>
        <end position="1421"/>
    </location>
</feature>
<evidence type="ECO:0000256" key="6">
    <source>
        <dbReference type="ARBA" id="ARBA00022801"/>
    </source>
</evidence>
<comment type="caution">
    <text evidence="14">The sequence shown here is derived from an EMBL/GenBank/DDBJ whole genome shotgun (WGS) entry which is preliminary data.</text>
</comment>
<dbReference type="InterPro" id="IPR000209">
    <property type="entry name" value="Peptidase_S8/S53_dom"/>
</dbReference>
<dbReference type="Gene3D" id="3.50.30.30">
    <property type="match status" value="1"/>
</dbReference>
<proteinExistence type="inferred from homology"/>
<keyword evidence="6 8" id="KW-0378">Hydrolase</keyword>
<dbReference type="RefSeq" id="WP_256311267.1">
    <property type="nucleotide sequence ID" value="NZ_JANGAC010000005.1"/>
</dbReference>
<keyword evidence="7 8" id="KW-0720">Serine protease</keyword>
<keyword evidence="4 10" id="KW-0732">Signal</keyword>
<dbReference type="SUPFAM" id="SSF52743">
    <property type="entry name" value="Subtilisin-like"/>
    <property type="match status" value="1"/>
</dbReference>
<evidence type="ECO:0000256" key="2">
    <source>
        <dbReference type="ARBA" id="ARBA00022525"/>
    </source>
</evidence>
<evidence type="ECO:0000256" key="3">
    <source>
        <dbReference type="ARBA" id="ARBA00022670"/>
    </source>
</evidence>
<dbReference type="EMBL" id="JANGAC010000005">
    <property type="protein sequence ID" value="MCQ4923073.1"/>
    <property type="molecule type" value="Genomic_DNA"/>
</dbReference>
<dbReference type="InterPro" id="IPR034216">
    <property type="entry name" value="C5a_Peptidase"/>
</dbReference>
<gene>
    <name evidence="14" type="ORF">NE686_08265</name>
</gene>
<dbReference type="PROSITE" id="PS00136">
    <property type="entry name" value="SUBTILASE_ASP"/>
    <property type="match status" value="1"/>
</dbReference>
<evidence type="ECO:0000259" key="13">
    <source>
        <dbReference type="Pfam" id="PF06280"/>
    </source>
</evidence>
<keyword evidence="5" id="KW-0677">Repeat</keyword>
<dbReference type="PROSITE" id="PS51892">
    <property type="entry name" value="SUBTILASE"/>
    <property type="match status" value="1"/>
</dbReference>
<dbReference type="InterPro" id="IPR046450">
    <property type="entry name" value="PA_dom_sf"/>
</dbReference>
<dbReference type="InterPro" id="IPR015500">
    <property type="entry name" value="Peptidase_S8_subtilisin-rel"/>
</dbReference>
<dbReference type="InterPro" id="IPR051048">
    <property type="entry name" value="Peptidase_S8/S53_subtilisin"/>
</dbReference>
<evidence type="ECO:0000259" key="11">
    <source>
        <dbReference type="Pfam" id="PF00082"/>
    </source>
</evidence>
<dbReference type="PROSITE" id="PS00137">
    <property type="entry name" value="SUBTILASE_HIS"/>
    <property type="match status" value="1"/>
</dbReference>
<evidence type="ECO:0000313" key="15">
    <source>
        <dbReference type="Proteomes" id="UP001524478"/>
    </source>
</evidence>
<name>A0ABT1S9D9_9FIRM</name>
<feature type="domain" description="Peptidase S8/S53" evidence="11">
    <location>
        <begin position="187"/>
        <end position="648"/>
    </location>
</feature>
<dbReference type="Gene3D" id="2.60.40.1710">
    <property type="entry name" value="Subtilisin-like superfamily"/>
    <property type="match status" value="1"/>
</dbReference>
<evidence type="ECO:0000256" key="4">
    <source>
        <dbReference type="ARBA" id="ARBA00022729"/>
    </source>
</evidence>
<organism evidence="14 15">
    <name type="scientific">Tissierella carlieri</name>
    <dbReference type="NCBI Taxonomy" id="689904"/>
    <lineage>
        <taxon>Bacteria</taxon>
        <taxon>Bacillati</taxon>
        <taxon>Bacillota</taxon>
        <taxon>Tissierellia</taxon>
        <taxon>Tissierellales</taxon>
        <taxon>Tissierellaceae</taxon>
        <taxon>Tissierella</taxon>
    </lineage>
</organism>
<dbReference type="PANTHER" id="PTHR43399">
    <property type="entry name" value="SUBTILISIN-RELATED"/>
    <property type="match status" value="1"/>
</dbReference>
<feature type="active site" description="Charge relay system" evidence="8">
    <location>
        <position position="258"/>
    </location>
</feature>
<dbReference type="CDD" id="cd07475">
    <property type="entry name" value="Peptidases_S8_C5a_Peptidase"/>
    <property type="match status" value="1"/>
</dbReference>
<dbReference type="Gene3D" id="3.40.50.200">
    <property type="entry name" value="Peptidase S8/S53 domain"/>
    <property type="match status" value="1"/>
</dbReference>
<feature type="active site" description="Charge relay system" evidence="8">
    <location>
        <position position="196"/>
    </location>
</feature>
<feature type="domain" description="PA" evidence="12">
    <location>
        <begin position="447"/>
        <end position="519"/>
    </location>
</feature>
<dbReference type="Proteomes" id="UP001524478">
    <property type="component" value="Unassembled WGS sequence"/>
</dbReference>
<evidence type="ECO:0000256" key="8">
    <source>
        <dbReference type="PROSITE-ProRule" id="PRU01240"/>
    </source>
</evidence>
<keyword evidence="2" id="KW-0964">Secreted</keyword>
<dbReference type="Pfam" id="PF02225">
    <property type="entry name" value="PA"/>
    <property type="match status" value="1"/>
</dbReference>
<evidence type="ECO:0000256" key="1">
    <source>
        <dbReference type="ARBA" id="ARBA00011073"/>
    </source>
</evidence>
<dbReference type="InterPro" id="IPR023827">
    <property type="entry name" value="Peptidase_S8_Asp-AS"/>
</dbReference>
<evidence type="ECO:0000259" key="12">
    <source>
        <dbReference type="Pfam" id="PF02225"/>
    </source>
</evidence>
<dbReference type="PROSITE" id="PS00138">
    <property type="entry name" value="SUBTILASE_SER"/>
    <property type="match status" value="1"/>
</dbReference>
<dbReference type="InterPro" id="IPR023828">
    <property type="entry name" value="Peptidase_S8_Ser-AS"/>
</dbReference>
<dbReference type="InterPro" id="IPR022398">
    <property type="entry name" value="Peptidase_S8_His-AS"/>
</dbReference>
<dbReference type="InterPro" id="IPR003137">
    <property type="entry name" value="PA_domain"/>
</dbReference>
<dbReference type="Gene3D" id="2.60.40.4070">
    <property type="match status" value="1"/>
</dbReference>